<dbReference type="Pfam" id="PF17006">
    <property type="entry name" value="DUF5087"/>
    <property type="match status" value="1"/>
</dbReference>
<dbReference type="InParanoid" id="L7JTD3"/>
<dbReference type="HOGENOM" id="CLU_1571728_0_0_1"/>
<accession>L7JTD3</accession>
<dbReference type="VEuPathDB" id="MicrosporidiaDB:THOM_2504"/>
<keyword evidence="2" id="KW-1185">Reference proteome</keyword>
<evidence type="ECO:0000313" key="1">
    <source>
        <dbReference type="EMBL" id="ELQ74590.1"/>
    </source>
</evidence>
<organism evidence="1 2">
    <name type="scientific">Trachipleistophora hominis</name>
    <name type="common">Microsporidian parasite</name>
    <dbReference type="NCBI Taxonomy" id="72359"/>
    <lineage>
        <taxon>Eukaryota</taxon>
        <taxon>Fungi</taxon>
        <taxon>Fungi incertae sedis</taxon>
        <taxon>Microsporidia</taxon>
        <taxon>Pleistophoridae</taxon>
        <taxon>Trachipleistophora</taxon>
    </lineage>
</organism>
<dbReference type="AlphaFoldDB" id="L7JTD3"/>
<dbReference type="EMBL" id="JH994035">
    <property type="protein sequence ID" value="ELQ74590.1"/>
    <property type="molecule type" value="Genomic_DNA"/>
</dbReference>
<name>L7JTD3_TRAHO</name>
<dbReference type="Proteomes" id="UP000011185">
    <property type="component" value="Unassembled WGS sequence"/>
</dbReference>
<reference evidence="1 2" key="1">
    <citation type="journal article" date="2012" name="PLoS Pathog.">
        <title>The genome of the obligate intracellular parasite Trachipleistophora hominis: new insights into microsporidian genome dynamics and reductive evolution.</title>
        <authorList>
            <person name="Heinz E."/>
            <person name="Williams T.A."/>
            <person name="Nakjang S."/>
            <person name="Noel C.J."/>
            <person name="Swan D.C."/>
            <person name="Goldberg A.V."/>
            <person name="Harris S.R."/>
            <person name="Weinmaier T."/>
            <person name="Markert S."/>
            <person name="Becher D."/>
            <person name="Bernhardt J."/>
            <person name="Dagan T."/>
            <person name="Hacker C."/>
            <person name="Lucocq J.M."/>
            <person name="Schweder T."/>
            <person name="Rattei T."/>
            <person name="Hall N."/>
            <person name="Hirt R.P."/>
            <person name="Embley T.M."/>
        </authorList>
    </citation>
    <scope>NUCLEOTIDE SEQUENCE [LARGE SCALE GENOMIC DNA]</scope>
</reference>
<proteinExistence type="predicted"/>
<dbReference type="OrthoDB" id="2186859at2759"/>
<protein>
    <submittedName>
        <fullName evidence="1">Uncharacterized protein</fullName>
    </submittedName>
</protein>
<dbReference type="InterPro" id="IPR031543">
    <property type="entry name" value="DUF5087"/>
</dbReference>
<sequence>MLLSYQVLIMKRTNDSTDIVSKIQDEMDLFEPFDVNGLCSTILADNEFSHFKTASLRIICSFMDWNWTYNIFTVQTLYPQFVESSRPILLFYMGVICTLGYKNFGMHESVQSIFDEIKTFLDKENHELSVIACSFVKNFDLDLAGQWCAKNREKYGNQPWFEQILSKNMF</sequence>
<gene>
    <name evidence="1" type="ORF">THOM_2504</name>
</gene>
<evidence type="ECO:0000313" key="2">
    <source>
        <dbReference type="Proteomes" id="UP000011185"/>
    </source>
</evidence>